<dbReference type="PATRIC" id="fig|189381.10.peg.1505"/>
<dbReference type="InterPro" id="IPR016975">
    <property type="entry name" value="Cell_wall_LiaF"/>
</dbReference>
<dbReference type="RefSeq" id="WP_048006768.1">
    <property type="nucleotide sequence ID" value="NZ_CAXQIX010000047.1"/>
</dbReference>
<dbReference type="PIRSF" id="PIRSF031509">
    <property type="entry name" value="Cell_wall_LiaF/YvqF"/>
    <property type="match status" value="1"/>
</dbReference>
<dbReference type="Proteomes" id="UP000076510">
    <property type="component" value="Unassembled WGS sequence"/>
</dbReference>
<proteinExistence type="predicted"/>
<dbReference type="InterPro" id="IPR047793">
    <property type="entry name" value="LiaF_C"/>
</dbReference>
<dbReference type="NCBIfam" id="NF040535">
    <property type="entry name" value="LiaF_C_term"/>
    <property type="match status" value="1"/>
</dbReference>
<dbReference type="InterPro" id="IPR024425">
    <property type="entry name" value="LiaF-like_C"/>
</dbReference>
<protein>
    <submittedName>
        <fullName evidence="3">Cell wall-active antibiotics response protein</fullName>
    </submittedName>
</protein>
<dbReference type="GO" id="GO:0016020">
    <property type="term" value="C:membrane"/>
    <property type="evidence" value="ECO:0007669"/>
    <property type="project" value="InterPro"/>
</dbReference>
<evidence type="ECO:0000313" key="4">
    <source>
        <dbReference type="Proteomes" id="UP000076510"/>
    </source>
</evidence>
<comment type="caution">
    <text evidence="3">The sequence shown here is derived from an EMBL/GenBank/DDBJ whole genome shotgun (WGS) entry which is preliminary data.</text>
</comment>
<dbReference type="Pfam" id="PF24661">
    <property type="entry name" value="DUF7649"/>
    <property type="match status" value="1"/>
</dbReference>
<feature type="domain" description="DUF7649" evidence="2">
    <location>
        <begin position="12"/>
        <end position="89"/>
    </location>
</feature>
<evidence type="ECO:0000313" key="3">
    <source>
        <dbReference type="EMBL" id="KZE44367.1"/>
    </source>
</evidence>
<accession>A0A0J5SB41</accession>
<reference evidence="4" key="1">
    <citation type="submission" date="2016-01" db="EMBL/GenBank/DDBJ databases">
        <title>Whole genome sequencing of Bhargavaea cecembensis T14.</title>
        <authorList>
            <person name="Hong K.W."/>
        </authorList>
    </citation>
    <scope>NUCLEOTIDE SEQUENCE [LARGE SCALE GENOMIC DNA]</scope>
    <source>
        <strain evidence="4">M19</strain>
    </source>
</reference>
<dbReference type="EMBL" id="LQQY01000043">
    <property type="protein sequence ID" value="KZE44367.1"/>
    <property type="molecule type" value="Genomic_DNA"/>
</dbReference>
<dbReference type="OrthoDB" id="2351415at2"/>
<dbReference type="Pfam" id="PF09922">
    <property type="entry name" value="LiaF-like_C"/>
    <property type="match status" value="1"/>
</dbReference>
<gene>
    <name evidence="3" type="ORF">AV649_06980</name>
</gene>
<evidence type="ECO:0000259" key="2">
    <source>
        <dbReference type="Pfam" id="PF24661"/>
    </source>
</evidence>
<name>A0A0J5SB41_9BACI</name>
<organism evidence="3 4">
    <name type="scientific">Rossellomorea marisflavi</name>
    <dbReference type="NCBI Taxonomy" id="189381"/>
    <lineage>
        <taxon>Bacteria</taxon>
        <taxon>Bacillati</taxon>
        <taxon>Bacillota</taxon>
        <taxon>Bacilli</taxon>
        <taxon>Bacillales</taxon>
        <taxon>Bacillaceae</taxon>
        <taxon>Rossellomorea</taxon>
    </lineage>
</organism>
<sequence>MINRLRTDGISWIILIGTLLLLLEVSFFDGGVLIFLCIAAFCIYLGRKKLPSKSGRMLMWFGIIVLVVNIFNTVAFKFSLFALLLYVIFRYADSKKSPKTVQPSFKEGAPPLTAPVVLKRAAIQNEWFGRKKTPEGVYEWEDINVQGIIGDTVIDLGNTYLPKGTSVVTVRNILGNIEILVPYDVEVSIHHSVLAGAIEVFEHQEPRVFNESLYYQTPGYEEAPQKVKVVISMWVGDLEVKRT</sequence>
<feature type="domain" description="Cell wall-active antibiotics response LiaF-like C-terminal" evidence="1">
    <location>
        <begin position="127"/>
        <end position="240"/>
    </location>
</feature>
<evidence type="ECO:0000259" key="1">
    <source>
        <dbReference type="Pfam" id="PF09922"/>
    </source>
</evidence>
<dbReference type="AlphaFoldDB" id="A0A0J5SB41"/>
<dbReference type="InterPro" id="IPR056066">
    <property type="entry name" value="DUF7649"/>
</dbReference>